<feature type="region of interest" description="Disordered" evidence="1">
    <location>
        <begin position="853"/>
        <end position="879"/>
    </location>
</feature>
<comment type="caution">
    <text evidence="2">The sequence shown here is derived from an EMBL/GenBank/DDBJ whole genome shotgun (WGS) entry which is preliminary data.</text>
</comment>
<dbReference type="EMBL" id="MU864963">
    <property type="protein sequence ID" value="KAK4463113.1"/>
    <property type="molecule type" value="Genomic_DNA"/>
</dbReference>
<name>A0AAV9HQE5_9PEZI</name>
<gene>
    <name evidence="2" type="ORF">QBC42DRAFT_223445</name>
</gene>
<evidence type="ECO:0000256" key="1">
    <source>
        <dbReference type="SAM" id="MobiDB-lite"/>
    </source>
</evidence>
<accession>A0AAV9HQE5</accession>
<dbReference type="AlphaFoldDB" id="A0AAV9HQE5"/>
<keyword evidence="3" id="KW-1185">Reference proteome</keyword>
<proteinExistence type="predicted"/>
<reference evidence="2" key="1">
    <citation type="journal article" date="2023" name="Mol. Phylogenet. Evol.">
        <title>Genome-scale phylogeny and comparative genomics of the fungal order Sordariales.</title>
        <authorList>
            <person name="Hensen N."/>
            <person name="Bonometti L."/>
            <person name="Westerberg I."/>
            <person name="Brannstrom I.O."/>
            <person name="Guillou S."/>
            <person name="Cros-Aarteil S."/>
            <person name="Calhoun S."/>
            <person name="Haridas S."/>
            <person name="Kuo A."/>
            <person name="Mondo S."/>
            <person name="Pangilinan J."/>
            <person name="Riley R."/>
            <person name="LaButti K."/>
            <person name="Andreopoulos B."/>
            <person name="Lipzen A."/>
            <person name="Chen C."/>
            <person name="Yan M."/>
            <person name="Daum C."/>
            <person name="Ng V."/>
            <person name="Clum A."/>
            <person name="Steindorff A."/>
            <person name="Ohm R.A."/>
            <person name="Martin F."/>
            <person name="Silar P."/>
            <person name="Natvig D.O."/>
            <person name="Lalanne C."/>
            <person name="Gautier V."/>
            <person name="Ament-Velasquez S.L."/>
            <person name="Kruys A."/>
            <person name="Hutchinson M.I."/>
            <person name="Powell A.J."/>
            <person name="Barry K."/>
            <person name="Miller A.N."/>
            <person name="Grigoriev I.V."/>
            <person name="Debuchy R."/>
            <person name="Gladieux P."/>
            <person name="Hiltunen Thoren M."/>
            <person name="Johannesson H."/>
        </authorList>
    </citation>
    <scope>NUCLEOTIDE SEQUENCE</scope>
    <source>
        <strain evidence="2">PSN324</strain>
    </source>
</reference>
<protein>
    <submittedName>
        <fullName evidence="2">Uncharacterized protein</fullName>
    </submittedName>
</protein>
<evidence type="ECO:0000313" key="2">
    <source>
        <dbReference type="EMBL" id="KAK4463113.1"/>
    </source>
</evidence>
<dbReference type="Proteomes" id="UP001321749">
    <property type="component" value="Unassembled WGS sequence"/>
</dbReference>
<feature type="compositionally biased region" description="Polar residues" evidence="1">
    <location>
        <begin position="855"/>
        <end position="869"/>
    </location>
</feature>
<sequence length="879" mass="98685">MSVTASSSTALTTADQLEEFFITTCWVYTPKAVKRVIDDLMSLQLPSCEVMFDPEHHWFKVMCQKVDAMAIRKRFNMVTAQIEEEALDGGLGQLLTPNGKVKDSFENEWIIGTGEFISLKRIKATDYDGYRYPSAIAKFPYRDVWDELEKQDGVLILSDILADDQRLQLERDTKATITYDIAGTSIYIGGYDDAGVSQARSKLRVLLSAKNIELFSARFEHLLYAEDYGEEHVGFTADLRYMTNIDRSLTSSTLIDGAKVSSLEKAYARMYKVGVSIRLCEYDEGKHHHVSMFGPRVQGRGHNKRKQVLGNRPLASNKTKEDCYNLPEHPYSVAKSGIDAWIANIPDTGSADSASVDFSAGHSFDTEQDSLECDSWLSSNAAAWDRLIDVNSPPAVLPMQDRLIDIGPSSTCTHLDTSTFERYDDPSAKRFQTMNQQGENRKLPVMDLLDLDEAKTIRKPPNGFAGDIETSIQRLLFSSPFRAGFLEVRAEFGRAILGEMDQTGLAFNCAKVPSNGWEKMDLLTKLNAVTLLDPVQQRDRIHFTKMLSTSGADAEDLINMKSAGKPLWTAKPAASWTVYSFRCVLDTGGTPYQFLVEIEDHGPNSSSPKHMSTMIKPVHPAHDADGSTPLYVHAIRRSWDLRFMLMHVNHKDMEWEFGSFARQLLRGLEISWKDGPDLKFSVPTGMVNVKNVRVLTKWRHLSPDSKSALEITEVEQLALEQLSAHTSAPQGMLQKEDFHAHPRDAQTSRDMELNGDPSRWYEAAVISATLEDVFKANTLISVGEKANWEVENLKEMGAFPSLYQPALEMIKQMDHIGRNNDNGYGERLWDTVARKNYPDPSVVGMDAYNMRKQDGSSSKNLGVNLSTQKPADGPQQKWF</sequence>
<evidence type="ECO:0000313" key="3">
    <source>
        <dbReference type="Proteomes" id="UP001321749"/>
    </source>
</evidence>
<organism evidence="2 3">
    <name type="scientific">Cladorrhinum samala</name>
    <dbReference type="NCBI Taxonomy" id="585594"/>
    <lineage>
        <taxon>Eukaryota</taxon>
        <taxon>Fungi</taxon>
        <taxon>Dikarya</taxon>
        <taxon>Ascomycota</taxon>
        <taxon>Pezizomycotina</taxon>
        <taxon>Sordariomycetes</taxon>
        <taxon>Sordariomycetidae</taxon>
        <taxon>Sordariales</taxon>
        <taxon>Podosporaceae</taxon>
        <taxon>Cladorrhinum</taxon>
    </lineage>
</organism>
<reference evidence="2" key="2">
    <citation type="submission" date="2023-06" db="EMBL/GenBank/DDBJ databases">
        <authorList>
            <consortium name="Lawrence Berkeley National Laboratory"/>
            <person name="Mondo S.J."/>
            <person name="Hensen N."/>
            <person name="Bonometti L."/>
            <person name="Westerberg I."/>
            <person name="Brannstrom I.O."/>
            <person name="Guillou S."/>
            <person name="Cros-Aarteil S."/>
            <person name="Calhoun S."/>
            <person name="Haridas S."/>
            <person name="Kuo A."/>
            <person name="Pangilinan J."/>
            <person name="Riley R."/>
            <person name="Labutti K."/>
            <person name="Andreopoulos B."/>
            <person name="Lipzen A."/>
            <person name="Chen C."/>
            <person name="Yanf M."/>
            <person name="Daum C."/>
            <person name="Ng V."/>
            <person name="Clum A."/>
            <person name="Steindorff A."/>
            <person name="Ohm R."/>
            <person name="Martin F."/>
            <person name="Silar P."/>
            <person name="Natvig D."/>
            <person name="Lalanne C."/>
            <person name="Gautier V."/>
            <person name="Ament-Velasquez S.L."/>
            <person name="Kruys A."/>
            <person name="Hutchinson M.I."/>
            <person name="Powell A.J."/>
            <person name="Barry K."/>
            <person name="Miller A.N."/>
            <person name="Grigoriev I.V."/>
            <person name="Debuchy R."/>
            <person name="Gladieux P."/>
            <person name="Thoren M.H."/>
            <person name="Johannesson H."/>
        </authorList>
    </citation>
    <scope>NUCLEOTIDE SEQUENCE</scope>
    <source>
        <strain evidence="2">PSN324</strain>
    </source>
</reference>